<dbReference type="InterPro" id="IPR010385">
    <property type="entry name" value="DUF982"/>
</dbReference>
<comment type="caution">
    <text evidence="1">The sequence shown here is derived from an EMBL/GenBank/DDBJ whole genome shotgun (WGS) entry which is preliminary data.</text>
</comment>
<evidence type="ECO:0000313" key="2">
    <source>
        <dbReference type="Proteomes" id="UP000255207"/>
    </source>
</evidence>
<name>A0A370LCC9_9HYPH</name>
<accession>A0A370LCC9</accession>
<dbReference type="Pfam" id="PF06169">
    <property type="entry name" value="DUF982"/>
    <property type="match status" value="1"/>
</dbReference>
<gene>
    <name evidence="1" type="ORF">DWE98_02915</name>
</gene>
<organism evidence="1 2">
    <name type="scientific">Bosea caraganae</name>
    <dbReference type="NCBI Taxonomy" id="2763117"/>
    <lineage>
        <taxon>Bacteria</taxon>
        <taxon>Pseudomonadati</taxon>
        <taxon>Pseudomonadota</taxon>
        <taxon>Alphaproteobacteria</taxon>
        <taxon>Hyphomicrobiales</taxon>
        <taxon>Boseaceae</taxon>
        <taxon>Bosea</taxon>
    </lineage>
</organism>
<dbReference type="Gene3D" id="6.10.250.730">
    <property type="match status" value="1"/>
</dbReference>
<protein>
    <submittedName>
        <fullName evidence="1">DUF982 domain-containing protein</fullName>
    </submittedName>
</protein>
<dbReference type="OrthoDB" id="8083621at2"/>
<reference evidence="2" key="1">
    <citation type="submission" date="2018-07" db="EMBL/GenBank/DDBJ databases">
        <authorList>
            <person name="Safronova V.I."/>
            <person name="Chirak E.R."/>
            <person name="Sazanova A.L."/>
        </authorList>
    </citation>
    <scope>NUCLEOTIDE SEQUENCE [LARGE SCALE GENOMIC DNA]</scope>
    <source>
        <strain evidence="2">RCAM04685</strain>
    </source>
</reference>
<dbReference type="EMBL" id="QQTP01000001">
    <property type="protein sequence ID" value="RDJ29509.1"/>
    <property type="molecule type" value="Genomic_DNA"/>
</dbReference>
<dbReference type="Proteomes" id="UP000255207">
    <property type="component" value="Unassembled WGS sequence"/>
</dbReference>
<evidence type="ECO:0000313" key="1">
    <source>
        <dbReference type="EMBL" id="RDJ29509.1"/>
    </source>
</evidence>
<proteinExistence type="predicted"/>
<sequence>MPMFWFSPAVKVETGTASRGYAVTNVQRAADFLLSWKHLGGPKWKLAAQACIRCLQGEIPPEDVRAPFEDAAREAGKLVEY</sequence>
<keyword evidence="2" id="KW-1185">Reference proteome</keyword>
<dbReference type="AlphaFoldDB" id="A0A370LCC9"/>